<reference evidence="2 3" key="1">
    <citation type="submission" date="2016-10" db="EMBL/GenBank/DDBJ databases">
        <authorList>
            <person name="de Groot N.N."/>
        </authorList>
    </citation>
    <scope>NUCLEOTIDE SEQUENCE [LARGE SCALE GENOMIC DNA]</scope>
    <source>
        <strain evidence="2 3">IBRC-M 10780</strain>
    </source>
</reference>
<accession>A0A1H9Y2J8</accession>
<sequence>MDIHEIKEEILNQFHDCPNKNRAYLLGIDGLSGAGKTTLVNQLESELSNSCNVVVIHMDDHIVERKERYHTGYEEWYEYYFLQWNIDLLTEELFKKVEQNDTNLTLPFYEKSVDQVANKTIFINPNSIILMEGIFLQRKEWKSYFDYTIFVDCPREKRYERVLKRDKYIGDRQAIQDKYIRRYWPGERYYLENEDPVNTADKVCTCIE</sequence>
<dbReference type="PANTHER" id="PTHR10285">
    <property type="entry name" value="URIDINE KINASE"/>
    <property type="match status" value="1"/>
</dbReference>
<evidence type="ECO:0000313" key="3">
    <source>
        <dbReference type="Proteomes" id="UP000198618"/>
    </source>
</evidence>
<dbReference type="AlphaFoldDB" id="A0A1H9Y2J8"/>
<gene>
    <name evidence="2" type="ORF">SAMN05216389_101152</name>
</gene>
<protein>
    <submittedName>
        <fullName evidence="2">Uridine kinase</fullName>
    </submittedName>
</protein>
<dbReference type="OrthoDB" id="1420794at2"/>
<dbReference type="InterPro" id="IPR006083">
    <property type="entry name" value="PRK/URK"/>
</dbReference>
<dbReference type="SUPFAM" id="SSF52540">
    <property type="entry name" value="P-loop containing nucleoside triphosphate hydrolases"/>
    <property type="match status" value="1"/>
</dbReference>
<dbReference type="Proteomes" id="UP000198618">
    <property type="component" value="Unassembled WGS sequence"/>
</dbReference>
<evidence type="ECO:0000313" key="2">
    <source>
        <dbReference type="EMBL" id="SES63059.1"/>
    </source>
</evidence>
<keyword evidence="2" id="KW-0418">Kinase</keyword>
<dbReference type="GO" id="GO:0005524">
    <property type="term" value="F:ATP binding"/>
    <property type="evidence" value="ECO:0007669"/>
    <property type="project" value="InterPro"/>
</dbReference>
<dbReference type="Pfam" id="PF00485">
    <property type="entry name" value="PRK"/>
    <property type="match status" value="1"/>
</dbReference>
<proteinExistence type="predicted"/>
<keyword evidence="3" id="KW-1185">Reference proteome</keyword>
<dbReference type="EMBL" id="FOHE01000001">
    <property type="protein sequence ID" value="SES63059.1"/>
    <property type="molecule type" value="Genomic_DNA"/>
</dbReference>
<feature type="domain" description="Phosphoribulokinase/uridine kinase" evidence="1">
    <location>
        <begin position="26"/>
        <end position="168"/>
    </location>
</feature>
<dbReference type="GO" id="GO:0016301">
    <property type="term" value="F:kinase activity"/>
    <property type="evidence" value="ECO:0007669"/>
    <property type="project" value="UniProtKB-KW"/>
</dbReference>
<keyword evidence="2" id="KW-0808">Transferase</keyword>
<dbReference type="NCBIfam" id="NF005807">
    <property type="entry name" value="PRK07667.1"/>
    <property type="match status" value="1"/>
</dbReference>
<name>A0A1H9Y2J8_9BACI</name>
<organism evidence="2 3">
    <name type="scientific">Oceanobacillus limi</name>
    <dbReference type="NCBI Taxonomy" id="930131"/>
    <lineage>
        <taxon>Bacteria</taxon>
        <taxon>Bacillati</taxon>
        <taxon>Bacillota</taxon>
        <taxon>Bacilli</taxon>
        <taxon>Bacillales</taxon>
        <taxon>Bacillaceae</taxon>
        <taxon>Oceanobacillus</taxon>
    </lineage>
</organism>
<dbReference type="STRING" id="930131.SAMN05216389_101152"/>
<dbReference type="RefSeq" id="WP_090865795.1">
    <property type="nucleotide sequence ID" value="NZ_FOHE01000001.1"/>
</dbReference>
<dbReference type="Gene3D" id="3.40.50.300">
    <property type="entry name" value="P-loop containing nucleotide triphosphate hydrolases"/>
    <property type="match status" value="1"/>
</dbReference>
<dbReference type="InterPro" id="IPR027417">
    <property type="entry name" value="P-loop_NTPase"/>
</dbReference>
<evidence type="ECO:0000259" key="1">
    <source>
        <dbReference type="Pfam" id="PF00485"/>
    </source>
</evidence>